<dbReference type="InterPro" id="IPR020835">
    <property type="entry name" value="Catalase_sf"/>
</dbReference>
<evidence type="ECO:0000313" key="2">
    <source>
        <dbReference type="EMBL" id="ERK69609.1"/>
    </source>
</evidence>
<name>U2RM21_LEIAQ</name>
<dbReference type="RefSeq" id="WP_021764771.1">
    <property type="nucleotide sequence ID" value="NZ_KI272566.1"/>
</dbReference>
<dbReference type="Proteomes" id="UP000016605">
    <property type="component" value="Unassembled WGS sequence"/>
</dbReference>
<feature type="domain" description="Catalase immune-responsive" evidence="1">
    <location>
        <begin position="20"/>
        <end position="81"/>
    </location>
</feature>
<comment type="caution">
    <text evidence="2">The sequence shown here is derived from an EMBL/GenBank/DDBJ whole genome shotgun (WGS) entry which is preliminary data.</text>
</comment>
<evidence type="ECO:0000313" key="3">
    <source>
        <dbReference type="Proteomes" id="UP000016605"/>
    </source>
</evidence>
<dbReference type="SUPFAM" id="SSF56634">
    <property type="entry name" value="Heme-dependent catalase-like"/>
    <property type="match status" value="1"/>
</dbReference>
<organism evidence="2 3">
    <name type="scientific">Leifsonia aquatica ATCC 14665</name>
    <dbReference type="NCBI Taxonomy" id="1358026"/>
    <lineage>
        <taxon>Bacteria</taxon>
        <taxon>Bacillati</taxon>
        <taxon>Actinomycetota</taxon>
        <taxon>Actinomycetes</taxon>
        <taxon>Micrococcales</taxon>
        <taxon>Microbacteriaceae</taxon>
        <taxon>Leifsonia</taxon>
    </lineage>
</organism>
<protein>
    <recommendedName>
        <fullName evidence="1">Catalase immune-responsive domain-containing protein</fullName>
    </recommendedName>
</protein>
<evidence type="ECO:0000259" key="1">
    <source>
        <dbReference type="Pfam" id="PF06628"/>
    </source>
</evidence>
<dbReference type="EMBL" id="AWVQ01000655">
    <property type="protein sequence ID" value="ERK69609.1"/>
    <property type="molecule type" value="Genomic_DNA"/>
</dbReference>
<sequence>EGSWESDGALVRAAATLHAEDDDFGQPGTLYREVFDDDARARFLDTIAGAVGGVKRDDIRERAIQYWTNVDAGLGLALRARLASPTEDADQAAEFVGVGE</sequence>
<proteinExistence type="predicted"/>
<dbReference type="GO" id="GO:0020037">
    <property type="term" value="F:heme binding"/>
    <property type="evidence" value="ECO:0007669"/>
    <property type="project" value="InterPro"/>
</dbReference>
<gene>
    <name evidence="2" type="ORF">N136_04064</name>
</gene>
<dbReference type="Gene3D" id="1.20.1370.60">
    <property type="match status" value="1"/>
</dbReference>
<accession>U2RM21</accession>
<dbReference type="HOGENOM" id="CLU_2297553_0_0_11"/>
<feature type="non-terminal residue" evidence="2">
    <location>
        <position position="1"/>
    </location>
</feature>
<dbReference type="AlphaFoldDB" id="U2RM21"/>
<dbReference type="InterPro" id="IPR010582">
    <property type="entry name" value="Catalase_immune_responsive"/>
</dbReference>
<reference evidence="2 3" key="1">
    <citation type="submission" date="2013-08" db="EMBL/GenBank/DDBJ databases">
        <authorList>
            <person name="Weinstock G."/>
            <person name="Sodergren E."/>
            <person name="Wylie T."/>
            <person name="Fulton L."/>
            <person name="Fulton R."/>
            <person name="Fronick C."/>
            <person name="O'Laughlin M."/>
            <person name="Godfrey J."/>
            <person name="Miner T."/>
            <person name="Herter B."/>
            <person name="Appelbaum E."/>
            <person name="Cordes M."/>
            <person name="Lek S."/>
            <person name="Wollam A."/>
            <person name="Pepin K.H."/>
            <person name="Palsikar V.B."/>
            <person name="Mitreva M."/>
            <person name="Wilson R.K."/>
        </authorList>
    </citation>
    <scope>NUCLEOTIDE SEQUENCE [LARGE SCALE GENOMIC DNA]</scope>
    <source>
        <strain evidence="2 3">ATCC 14665</strain>
    </source>
</reference>
<dbReference type="PATRIC" id="fig|1358026.3.peg.3353"/>
<dbReference type="Pfam" id="PF06628">
    <property type="entry name" value="Catalase-rel"/>
    <property type="match status" value="1"/>
</dbReference>